<evidence type="ECO:0000313" key="2">
    <source>
        <dbReference type="Proteomes" id="UP000014977"/>
    </source>
</evidence>
<protein>
    <submittedName>
        <fullName evidence="1">Uncharacterized protein</fullName>
    </submittedName>
</protein>
<proteinExistence type="predicted"/>
<name>S7T847_DESML</name>
<dbReference type="EMBL" id="ATHJ01000127">
    <property type="protein sequence ID" value="EPR33322.1"/>
    <property type="molecule type" value="Genomic_DNA"/>
</dbReference>
<dbReference type="AlphaFoldDB" id="S7T847"/>
<organism evidence="1 2">
    <name type="scientific">Desulfococcus multivorans DSM 2059</name>
    <dbReference type="NCBI Taxonomy" id="1121405"/>
    <lineage>
        <taxon>Bacteria</taxon>
        <taxon>Pseudomonadati</taxon>
        <taxon>Thermodesulfobacteriota</taxon>
        <taxon>Desulfobacteria</taxon>
        <taxon>Desulfobacterales</taxon>
        <taxon>Desulfococcaceae</taxon>
        <taxon>Desulfococcus</taxon>
    </lineage>
</organism>
<reference evidence="1 2" key="1">
    <citation type="journal article" date="2013" name="Genome Announc.">
        <title>Draft genome sequences for three mercury-methylating, sulfate-reducing bacteria.</title>
        <authorList>
            <person name="Brown S.D."/>
            <person name="Hurt R.A.Jr."/>
            <person name="Gilmour C.C."/>
            <person name="Elias D.A."/>
        </authorList>
    </citation>
    <scope>NUCLEOTIDE SEQUENCE [LARGE SCALE GENOMIC DNA]</scope>
    <source>
        <strain evidence="1 2">DSM 2059</strain>
    </source>
</reference>
<keyword evidence="2" id="KW-1185">Reference proteome</keyword>
<sequence>MISLNPLESGQWFSRKGISMREVYFNGLNPLESGQWFRRDGMDLVWG</sequence>
<dbReference type="Proteomes" id="UP000014977">
    <property type="component" value="Unassembled WGS sequence"/>
</dbReference>
<accession>S7T847</accession>
<comment type="caution">
    <text evidence="1">The sequence shown here is derived from an EMBL/GenBank/DDBJ whole genome shotgun (WGS) entry which is preliminary data.</text>
</comment>
<evidence type="ECO:0000313" key="1">
    <source>
        <dbReference type="EMBL" id="EPR33322.1"/>
    </source>
</evidence>
<gene>
    <name evidence="1" type="ORF">dsmv_0861</name>
</gene>